<dbReference type="PANTHER" id="PTHR15462">
    <property type="entry name" value="SERINE PROTEASE"/>
    <property type="match status" value="1"/>
</dbReference>
<keyword evidence="4" id="KW-1185">Reference proteome</keyword>
<dbReference type="SUPFAM" id="SSF50494">
    <property type="entry name" value="Trypsin-like serine proteases"/>
    <property type="match status" value="1"/>
</dbReference>
<dbReference type="GO" id="GO:0016787">
    <property type="term" value="F:hydrolase activity"/>
    <property type="evidence" value="ECO:0007669"/>
    <property type="project" value="UniProtKB-KW"/>
</dbReference>
<gene>
    <name evidence="3" type="ORF">ACIBG2_13330</name>
</gene>
<reference evidence="3 4" key="1">
    <citation type="submission" date="2024-10" db="EMBL/GenBank/DDBJ databases">
        <title>The Natural Products Discovery Center: Release of the First 8490 Sequenced Strains for Exploring Actinobacteria Biosynthetic Diversity.</title>
        <authorList>
            <person name="Kalkreuter E."/>
            <person name="Kautsar S.A."/>
            <person name="Yang D."/>
            <person name="Bader C.D."/>
            <person name="Teijaro C.N."/>
            <person name="Fluegel L."/>
            <person name="Davis C.M."/>
            <person name="Simpson J.R."/>
            <person name="Lauterbach L."/>
            <person name="Steele A.D."/>
            <person name="Gui C."/>
            <person name="Meng S."/>
            <person name="Li G."/>
            <person name="Viehrig K."/>
            <person name="Ye F."/>
            <person name="Su P."/>
            <person name="Kiefer A.F."/>
            <person name="Nichols A."/>
            <person name="Cepeda A.J."/>
            <person name="Yan W."/>
            <person name="Fan B."/>
            <person name="Jiang Y."/>
            <person name="Adhikari A."/>
            <person name="Zheng C.-J."/>
            <person name="Schuster L."/>
            <person name="Cowan T.M."/>
            <person name="Smanski M.J."/>
            <person name="Chevrette M.G."/>
            <person name="De Carvalho L.P.S."/>
            <person name="Shen B."/>
        </authorList>
    </citation>
    <scope>NUCLEOTIDE SEQUENCE [LARGE SCALE GENOMIC DNA]</scope>
    <source>
        <strain evidence="3 4">NPDC050545</strain>
    </source>
</reference>
<dbReference type="EMBL" id="JBITGY010000003">
    <property type="protein sequence ID" value="MFI6498368.1"/>
    <property type="molecule type" value="Genomic_DNA"/>
</dbReference>
<accession>A0ABW7YR17</accession>
<protein>
    <submittedName>
        <fullName evidence="3">Trypsin-like serine peptidase</fullName>
        <ecNumber evidence="3">3.4.21.-</ecNumber>
    </submittedName>
</protein>
<keyword evidence="1" id="KW-0732">Signal</keyword>
<feature type="region of interest" description="Disordered" evidence="2">
    <location>
        <begin position="16"/>
        <end position="40"/>
    </location>
</feature>
<dbReference type="InterPro" id="IPR009003">
    <property type="entry name" value="Peptidase_S1_PA"/>
</dbReference>
<dbReference type="PROSITE" id="PS00134">
    <property type="entry name" value="TRYPSIN_HIS"/>
    <property type="match status" value="1"/>
</dbReference>
<dbReference type="Pfam" id="PF13365">
    <property type="entry name" value="Trypsin_2"/>
    <property type="match status" value="1"/>
</dbReference>
<dbReference type="InterPro" id="IPR018114">
    <property type="entry name" value="TRYPSIN_HIS"/>
</dbReference>
<sequence>MLRLLLIIALTHPPAAEPPERSVPGQRVLTPGGDRLGFAPARRARPDTGVLVGYDRVAGQDVMCGAAVVRSRSKSLVVTAAHCVQHRGQALEQMTFVPGYEGGRAPLGVWRAVRSWVPSRWRDRPDTPARLPFDLALVGVARKGRAPLESVTGRGLRPVTRGALSRPRALDLLGYPGGRRYPGTRLYHCLGQAAPYRGVLVTHNCHASGGGSGGPALYGDAVAGVVSSSSPMSDRDGFTVLAPLGTRSFRRMMAHADRVMRRG</sequence>
<dbReference type="Gene3D" id="2.40.10.10">
    <property type="entry name" value="Trypsin-like serine proteases"/>
    <property type="match status" value="2"/>
</dbReference>
<evidence type="ECO:0000256" key="1">
    <source>
        <dbReference type="ARBA" id="ARBA00022729"/>
    </source>
</evidence>
<name>A0ABW7YR17_9ACTN</name>
<evidence type="ECO:0000313" key="4">
    <source>
        <dbReference type="Proteomes" id="UP001612741"/>
    </source>
</evidence>
<evidence type="ECO:0000313" key="3">
    <source>
        <dbReference type="EMBL" id="MFI6498368.1"/>
    </source>
</evidence>
<keyword evidence="3" id="KW-0378">Hydrolase</keyword>
<proteinExistence type="predicted"/>
<dbReference type="EC" id="3.4.21.-" evidence="3"/>
<comment type="caution">
    <text evidence="3">The sequence shown here is derived from an EMBL/GenBank/DDBJ whole genome shotgun (WGS) entry which is preliminary data.</text>
</comment>
<dbReference type="PANTHER" id="PTHR15462:SF8">
    <property type="entry name" value="SERINE PROTEASE"/>
    <property type="match status" value="1"/>
</dbReference>
<dbReference type="InterPro" id="IPR043504">
    <property type="entry name" value="Peptidase_S1_PA_chymotrypsin"/>
</dbReference>
<organism evidence="3 4">
    <name type="scientific">Nonomuraea typhae</name>
    <dbReference type="NCBI Taxonomy" id="2603600"/>
    <lineage>
        <taxon>Bacteria</taxon>
        <taxon>Bacillati</taxon>
        <taxon>Actinomycetota</taxon>
        <taxon>Actinomycetes</taxon>
        <taxon>Streptosporangiales</taxon>
        <taxon>Streptosporangiaceae</taxon>
        <taxon>Nonomuraea</taxon>
    </lineage>
</organism>
<dbReference type="InterPro" id="IPR050966">
    <property type="entry name" value="Glutamyl_endopeptidase"/>
</dbReference>
<evidence type="ECO:0000256" key="2">
    <source>
        <dbReference type="SAM" id="MobiDB-lite"/>
    </source>
</evidence>
<dbReference type="Proteomes" id="UP001612741">
    <property type="component" value="Unassembled WGS sequence"/>
</dbReference>
<dbReference type="RefSeq" id="WP_397081619.1">
    <property type="nucleotide sequence ID" value="NZ_JBITGY010000003.1"/>
</dbReference>